<dbReference type="PANTHER" id="PTHR37157">
    <property type="entry name" value="PRION-LIKE-(Q/N-RICH) DOMAIN-BEARING PROTEIN 25"/>
    <property type="match status" value="1"/>
</dbReference>
<dbReference type="Proteomes" id="UP001175271">
    <property type="component" value="Unassembled WGS sequence"/>
</dbReference>
<evidence type="ECO:0000313" key="2">
    <source>
        <dbReference type="EMBL" id="KAK0416672.1"/>
    </source>
</evidence>
<feature type="domain" description="EB" evidence="1">
    <location>
        <begin position="826"/>
        <end position="876"/>
    </location>
</feature>
<dbReference type="Pfam" id="PF01683">
    <property type="entry name" value="EB"/>
    <property type="match status" value="9"/>
</dbReference>
<accession>A0AA39M0T5</accession>
<dbReference type="EMBL" id="JAUCMV010000002">
    <property type="protein sequence ID" value="KAK0416672.1"/>
    <property type="molecule type" value="Genomic_DNA"/>
</dbReference>
<dbReference type="SMART" id="SM00289">
    <property type="entry name" value="WR1"/>
    <property type="match status" value="6"/>
</dbReference>
<evidence type="ECO:0000313" key="3">
    <source>
        <dbReference type="Proteomes" id="UP001175271"/>
    </source>
</evidence>
<dbReference type="PANTHER" id="PTHR37157:SF2">
    <property type="entry name" value="EB DOMAIN-CONTAINING PROTEIN-RELATED"/>
    <property type="match status" value="1"/>
</dbReference>
<feature type="domain" description="EB" evidence="1">
    <location>
        <begin position="244"/>
        <end position="295"/>
    </location>
</feature>
<feature type="domain" description="EB" evidence="1">
    <location>
        <begin position="11"/>
        <end position="65"/>
    </location>
</feature>
<dbReference type="InterPro" id="IPR006149">
    <property type="entry name" value="EB_dom"/>
</dbReference>
<feature type="domain" description="EB" evidence="1">
    <location>
        <begin position="464"/>
        <end position="516"/>
    </location>
</feature>
<proteinExistence type="predicted"/>
<gene>
    <name evidence="2" type="ORF">QR680_012623</name>
</gene>
<feature type="domain" description="EB" evidence="1">
    <location>
        <begin position="642"/>
        <end position="695"/>
    </location>
</feature>
<sequence>MRRREKRRTPCNAYQVHVDGVCWDTVVVGGRCEKKEQCITKDSACSASSKRCECTEDTEFDGDQCVALAGVRCPPRSVIANGMCFGTVAPGQFCQFDAQCAPHLGVCRQYACQCPEGHLEVDGFASLALKACMNNCRSNKSFEIVLDRQGFSCAVTVMSPRTSFLVASSLAIALFAASSAALDDAAADGRCGDVVCERGFRCFRGLCLREDVVPSSLPEADGCAALQCPPGFGCLNATCLTAECPLNKVPLHGRCVPKRSVGDGCREQAECPEGALCEADKCLCPRGYTWIAGGCEESPLCAGLETLRVAENGTAQCLTLAAWNQSCGEAVECVGLLRCSAEGRCECLGRLEEGLCLEAEDSCGDQNKILHRGLCLSPTERSCLSDVDCPEGSCGANLRCSSEEIVCRPDEVAVDRLCFPQVRLDEACRRNEQCVGASCIEGRCGCVADEVEVDGICAKNNGFCRQTNSVFWKGECLPRVTLGASCHTSSQCPRRSVCFNATCQCPSGTTHDGDGCREYTESPRLLEEGLLMGQKCLRTEDCVAPLACLQRMCQCPLGGVFDGLQCLPTPQSPIPLNPKPLDCPRGTTRVGERCSPLMPPGNECQASAQCLDGAICVGGVCRCEATIAFGGYCMLKGGAEGCQINQVASKDRCLESVVPNGHGCTEDLQCLGGSLCDATGICLCPGGEGAWMGYCLEGKSLEKRGNDRCKQGEGICFAPQVVGGACVVSAQCPQSTLCSRRHLCECELGDVFPDGSCPSRGTPCNAYQVHVDDVCWDTVVVGGRCEKKEQCITKDSTCSASSKRCECTEDTEFDGDQCVALAGVRCPPRSVIANGMCFGTVAPGQFCQFDAQCAPHLGVCRQYACQCPEGHLEVDGEHALRDHRKFEMVDFWWHSYGS</sequence>
<organism evidence="2 3">
    <name type="scientific">Steinernema hermaphroditum</name>
    <dbReference type="NCBI Taxonomy" id="289476"/>
    <lineage>
        <taxon>Eukaryota</taxon>
        <taxon>Metazoa</taxon>
        <taxon>Ecdysozoa</taxon>
        <taxon>Nematoda</taxon>
        <taxon>Chromadorea</taxon>
        <taxon>Rhabditida</taxon>
        <taxon>Tylenchina</taxon>
        <taxon>Panagrolaimomorpha</taxon>
        <taxon>Strongyloidoidea</taxon>
        <taxon>Steinernematidae</taxon>
        <taxon>Steinernema</taxon>
    </lineage>
</organism>
<reference evidence="2" key="1">
    <citation type="submission" date="2023-06" db="EMBL/GenBank/DDBJ databases">
        <title>Genomic analysis of the entomopathogenic nematode Steinernema hermaphroditum.</title>
        <authorList>
            <person name="Schwarz E.M."/>
            <person name="Heppert J.K."/>
            <person name="Baniya A."/>
            <person name="Schwartz H.T."/>
            <person name="Tan C.-H."/>
            <person name="Antoshechkin I."/>
            <person name="Sternberg P.W."/>
            <person name="Goodrich-Blair H."/>
            <person name="Dillman A.R."/>
        </authorList>
    </citation>
    <scope>NUCLEOTIDE SEQUENCE</scope>
    <source>
        <strain evidence="2">PS9179</strain>
        <tissue evidence="2">Whole animal</tissue>
    </source>
</reference>
<dbReference type="AlphaFoldDB" id="A0AA39M0T5"/>
<name>A0AA39M0T5_9BILA</name>
<feature type="domain" description="EB" evidence="1">
    <location>
        <begin position="764"/>
        <end position="818"/>
    </location>
</feature>
<comment type="caution">
    <text evidence="2">The sequence shown here is derived from an EMBL/GenBank/DDBJ whole genome shotgun (WGS) entry which is preliminary data.</text>
</comment>
<feature type="domain" description="EB" evidence="1">
    <location>
        <begin position="583"/>
        <end position="625"/>
    </location>
</feature>
<evidence type="ECO:0000259" key="1">
    <source>
        <dbReference type="Pfam" id="PF01683"/>
    </source>
</evidence>
<feature type="domain" description="EB" evidence="1">
    <location>
        <begin position="73"/>
        <end position="123"/>
    </location>
</feature>
<feature type="domain" description="EB" evidence="1">
    <location>
        <begin position="407"/>
        <end position="457"/>
    </location>
</feature>
<protein>
    <recommendedName>
        <fullName evidence="1">EB domain-containing protein</fullName>
    </recommendedName>
</protein>
<dbReference type="InterPro" id="IPR006150">
    <property type="entry name" value="Cys_repeat_1"/>
</dbReference>
<keyword evidence="3" id="KW-1185">Reference proteome</keyword>